<evidence type="ECO:0000313" key="3">
    <source>
        <dbReference type="Proteomes" id="UP000298656"/>
    </source>
</evidence>
<name>A0A4P8IZR9_9BURK</name>
<dbReference type="Proteomes" id="UP000298656">
    <property type="component" value="Chromosome 2"/>
</dbReference>
<keyword evidence="3" id="KW-1185">Reference proteome</keyword>
<evidence type="ECO:0000313" key="2">
    <source>
        <dbReference type="EMBL" id="QCP54882.1"/>
    </source>
</evidence>
<reference evidence="2 3" key="1">
    <citation type="submission" date="2019-05" db="EMBL/GenBank/DDBJ databases">
        <title>Burkholderia sp. DHOD12, isolated from subtropical forest soil.</title>
        <authorList>
            <person name="Gao Z.-H."/>
            <person name="Qiu L.-H."/>
        </authorList>
    </citation>
    <scope>NUCLEOTIDE SEQUENCE [LARGE SCALE GENOMIC DNA]</scope>
    <source>
        <strain evidence="2 3">DHOD12</strain>
    </source>
</reference>
<sequence>MTTIACVVASQSQAATAVDAQQPALQRAVDAAIAPVKQQYGIPGIAVGVTVDGKHTFYNYGIASKDTRDPVTRHTLFEVGSFSKTLTATLACYAQVDGKLSLSDTAGQHLPGLRGSNLARASLLNLGTHTSGLPLYVPDSIANNEQLTTFLRDWKPEHPAGTFRLYSNPGIGTLGLIAAKSMNQPFDDAMQGMLLPALGMTHTYLDVPAGVMKDYAQGYNKNDAPVRLNPGALASEAYGIKTDTADVLRFLDVNMNVSPVDAKWQQAIACAQTGYYAIGPFVQDLIWEQYPYPVALNTLQAGNSPDVIYKGAAATELTPPLPPQSEALINKTGSTNGFSTYAVFIPARKIGIVILANKSYPIDARVAAAYRILSSLTDQK</sequence>
<dbReference type="PANTHER" id="PTHR46825">
    <property type="entry name" value="D-ALANYL-D-ALANINE-CARBOXYPEPTIDASE/ENDOPEPTIDASE AMPH"/>
    <property type="match status" value="1"/>
</dbReference>
<evidence type="ECO:0000259" key="1">
    <source>
        <dbReference type="Pfam" id="PF00144"/>
    </source>
</evidence>
<dbReference type="EMBL" id="CP040078">
    <property type="protein sequence ID" value="QCP54882.1"/>
    <property type="molecule type" value="Genomic_DNA"/>
</dbReference>
<dbReference type="InterPro" id="IPR050491">
    <property type="entry name" value="AmpC-like"/>
</dbReference>
<dbReference type="Pfam" id="PF00144">
    <property type="entry name" value="Beta-lactamase"/>
    <property type="match status" value="1"/>
</dbReference>
<dbReference type="NCBIfam" id="NF033085">
    <property type="entry name" value="bla_class_C"/>
    <property type="match status" value="1"/>
</dbReference>
<proteinExistence type="predicted"/>
<protein>
    <submittedName>
        <fullName evidence="2">Beta-lactamase</fullName>
    </submittedName>
</protein>
<dbReference type="InterPro" id="IPR058136">
    <property type="entry name" value="AmpC"/>
</dbReference>
<dbReference type="InterPro" id="IPR001466">
    <property type="entry name" value="Beta-lactam-related"/>
</dbReference>
<dbReference type="KEGG" id="tvl:FAZ95_28205"/>
<dbReference type="SUPFAM" id="SSF56601">
    <property type="entry name" value="beta-lactamase/transpeptidase-like"/>
    <property type="match status" value="1"/>
</dbReference>
<dbReference type="OrthoDB" id="5377431at2"/>
<gene>
    <name evidence="2" type="ORF">FAZ95_28205</name>
</gene>
<dbReference type="PANTHER" id="PTHR46825:SF8">
    <property type="entry name" value="BETA-LACTAMASE-RELATED"/>
    <property type="match status" value="1"/>
</dbReference>
<dbReference type="RefSeq" id="WP_137337640.1">
    <property type="nucleotide sequence ID" value="NZ_CP040078.1"/>
</dbReference>
<dbReference type="InterPro" id="IPR012338">
    <property type="entry name" value="Beta-lactam/transpept-like"/>
</dbReference>
<accession>A0A4P8IZR9</accession>
<organism evidence="2 3">
    <name type="scientific">Trinickia violacea</name>
    <dbReference type="NCBI Taxonomy" id="2571746"/>
    <lineage>
        <taxon>Bacteria</taxon>
        <taxon>Pseudomonadati</taxon>
        <taxon>Pseudomonadota</taxon>
        <taxon>Betaproteobacteria</taxon>
        <taxon>Burkholderiales</taxon>
        <taxon>Burkholderiaceae</taxon>
        <taxon>Trinickia</taxon>
    </lineage>
</organism>
<dbReference type="AlphaFoldDB" id="A0A4P8IZR9"/>
<dbReference type="Gene3D" id="3.40.710.10">
    <property type="entry name" value="DD-peptidase/beta-lactamase superfamily"/>
    <property type="match status" value="1"/>
</dbReference>
<feature type="domain" description="Beta-lactamase-related" evidence="1">
    <location>
        <begin position="29"/>
        <end position="374"/>
    </location>
</feature>